<accession>A0A5M3X8D1</accession>
<gene>
    <name evidence="2" type="primary">hyuB_1</name>
    <name evidence="2" type="ORF">Aple_002450</name>
</gene>
<proteinExistence type="predicted"/>
<evidence type="ECO:0000313" key="2">
    <source>
        <dbReference type="EMBL" id="GES17350.1"/>
    </source>
</evidence>
<protein>
    <submittedName>
        <fullName evidence="2">Hydantoin utilization protein B</fullName>
    </submittedName>
</protein>
<dbReference type="RefSeq" id="WP_170321221.1">
    <property type="nucleotide sequence ID" value="NZ_BAAAHM010000001.1"/>
</dbReference>
<dbReference type="EMBL" id="BLAF01000004">
    <property type="protein sequence ID" value="GES17350.1"/>
    <property type="molecule type" value="Genomic_DNA"/>
</dbReference>
<name>A0A5M3X8D1_9ACTN</name>
<comment type="caution">
    <text evidence="2">The sequence shown here is derived from an EMBL/GenBank/DDBJ whole genome shotgun (WGS) entry which is preliminary data.</text>
</comment>
<dbReference type="Proteomes" id="UP000377595">
    <property type="component" value="Unassembled WGS sequence"/>
</dbReference>
<evidence type="ECO:0000313" key="3">
    <source>
        <dbReference type="Proteomes" id="UP000377595"/>
    </source>
</evidence>
<dbReference type="GO" id="GO:0005829">
    <property type="term" value="C:cytosol"/>
    <property type="evidence" value="ECO:0007669"/>
    <property type="project" value="TreeGrafter"/>
</dbReference>
<dbReference type="PANTHER" id="PTHR11365">
    <property type="entry name" value="5-OXOPROLINASE RELATED"/>
    <property type="match status" value="1"/>
</dbReference>
<dbReference type="GO" id="GO:0006749">
    <property type="term" value="P:glutathione metabolic process"/>
    <property type="evidence" value="ECO:0007669"/>
    <property type="project" value="TreeGrafter"/>
</dbReference>
<dbReference type="PANTHER" id="PTHR11365:SF23">
    <property type="entry name" value="HYPOTHETICAL 5-OXOPROLINASE (EUROFUNG)-RELATED"/>
    <property type="match status" value="1"/>
</dbReference>
<sequence>MRGLSDRALLDVFGNRLQAIAEEMAYIIQRTGFTVYVKDALDFSASLVNPAGETIAYSQRLGVSITPKSMKEALQAAGPYQPGDIAITNDPASSGGLSTHLPDIYLWKPVFDGEDIVCFLACFIHSTDVGGSVFGSISPANTEIYQEGLRIPPKKLYRAGEINHDILDLFMANCRIPEQNWGDIKAILAAMNTAEERLHGMVDRFGGAAITSAMNDLVDYAEDSARAAILAIPDGEYHCVDYLDNDMHSDRPVRIELTLRVRGAECEFDFTGTDAQVRSAMNVPLYGQMHYFIAMSFFMYLHTINPTCPLNSGVLRPLRAVIEEGSILHPGPSAAVGVRAATVFRVQDVLRATLALAVPSVVPAASSGQVTIPLVSVPALKKNGMLLSTVSPIVGGSGARPDRDGIDGRGLSLSQGKNVPAERFEMDVPVVMRSFGLVADSCAPGRFRGGAAIHVEVEATAPGTALTARGMERLRFQPWGIDGGHAGSTGRTTVTRVDGTVEPIGKIDVLRLAPGERVRFESASGGAHGNPLDRAVNSIADDAKRGLISVEHAREAYGVVIEDGQVNMDATTAVRIVMADSDRPGGLDFGSARAEYDTAWPDAARAEFNAVVKALPAAVQMHIRELLHERASHRITSGESVSPELIQAEWREIKKLFRMA</sequence>
<dbReference type="GO" id="GO:0017168">
    <property type="term" value="F:5-oxoprolinase (ATP-hydrolyzing) activity"/>
    <property type="evidence" value="ECO:0007669"/>
    <property type="project" value="TreeGrafter"/>
</dbReference>
<dbReference type="InterPro" id="IPR045079">
    <property type="entry name" value="Oxoprolinase-like"/>
</dbReference>
<dbReference type="InterPro" id="IPR003692">
    <property type="entry name" value="Hydantoinase_B"/>
</dbReference>
<keyword evidence="3" id="KW-1185">Reference proteome</keyword>
<dbReference type="Pfam" id="PF02538">
    <property type="entry name" value="Hydantoinase_B"/>
    <property type="match status" value="1"/>
</dbReference>
<evidence type="ECO:0000259" key="1">
    <source>
        <dbReference type="Pfam" id="PF02538"/>
    </source>
</evidence>
<organism evidence="2 3">
    <name type="scientific">Acrocarpospora pleiomorpha</name>
    <dbReference type="NCBI Taxonomy" id="90975"/>
    <lineage>
        <taxon>Bacteria</taxon>
        <taxon>Bacillati</taxon>
        <taxon>Actinomycetota</taxon>
        <taxon>Actinomycetes</taxon>
        <taxon>Streptosporangiales</taxon>
        <taxon>Streptosporangiaceae</taxon>
        <taxon>Acrocarpospora</taxon>
    </lineage>
</organism>
<dbReference type="AlphaFoldDB" id="A0A5M3X8D1"/>
<feature type="domain" description="Hydantoinase B/oxoprolinase" evidence="1">
    <location>
        <begin position="6"/>
        <end position="531"/>
    </location>
</feature>
<reference evidence="2 3" key="1">
    <citation type="submission" date="2019-10" db="EMBL/GenBank/DDBJ databases">
        <title>Whole genome shotgun sequence of Acrocarpospora pleiomorpha NBRC 16267.</title>
        <authorList>
            <person name="Ichikawa N."/>
            <person name="Kimura A."/>
            <person name="Kitahashi Y."/>
            <person name="Komaki H."/>
            <person name="Oguchi A."/>
        </authorList>
    </citation>
    <scope>NUCLEOTIDE SEQUENCE [LARGE SCALE GENOMIC DNA]</scope>
    <source>
        <strain evidence="2 3">NBRC 16267</strain>
    </source>
</reference>